<protein>
    <submittedName>
        <fullName evidence="2">Plasmid stabilization system protein ParE</fullName>
    </submittedName>
</protein>
<dbReference type="Proteomes" id="UP000184339">
    <property type="component" value="Unassembled WGS sequence"/>
</dbReference>
<proteinExistence type="predicted"/>
<keyword evidence="3" id="KW-1185">Reference proteome</keyword>
<reference evidence="3" key="1">
    <citation type="submission" date="2016-11" db="EMBL/GenBank/DDBJ databases">
        <authorList>
            <person name="Varghese N."/>
            <person name="Submissions S."/>
        </authorList>
    </citation>
    <scope>NUCLEOTIDE SEQUENCE [LARGE SCALE GENOMIC DNA]</scope>
    <source>
        <strain evidence="3">Sac-22</strain>
    </source>
</reference>
<gene>
    <name evidence="2" type="ORF">SAMN05192549_101634</name>
</gene>
<dbReference type="EMBL" id="FRCX01000001">
    <property type="protein sequence ID" value="SHM45722.1"/>
    <property type="molecule type" value="Genomic_DNA"/>
</dbReference>
<dbReference type="OrthoDB" id="121597at2"/>
<dbReference type="RefSeq" id="WP_072781250.1">
    <property type="nucleotide sequence ID" value="NZ_FRCX01000001.1"/>
</dbReference>
<evidence type="ECO:0000313" key="3">
    <source>
        <dbReference type="Proteomes" id="UP000184339"/>
    </source>
</evidence>
<organism evidence="2 3">
    <name type="scientific">Duganella sacchari</name>
    <dbReference type="NCBI Taxonomy" id="551987"/>
    <lineage>
        <taxon>Bacteria</taxon>
        <taxon>Pseudomonadati</taxon>
        <taxon>Pseudomonadota</taxon>
        <taxon>Betaproteobacteria</taxon>
        <taxon>Burkholderiales</taxon>
        <taxon>Oxalobacteraceae</taxon>
        <taxon>Telluria group</taxon>
        <taxon>Duganella</taxon>
    </lineage>
</organism>
<evidence type="ECO:0000313" key="2">
    <source>
        <dbReference type="EMBL" id="SHM45722.1"/>
    </source>
</evidence>
<dbReference type="STRING" id="551987.SAMN05192549_101634"/>
<dbReference type="Pfam" id="PF05016">
    <property type="entry name" value="ParE_toxin"/>
    <property type="match status" value="1"/>
</dbReference>
<name>A0A1M7IYC9_9BURK</name>
<accession>A0A1M7IYC9</accession>
<dbReference type="InterPro" id="IPR007712">
    <property type="entry name" value="RelE/ParE_toxin"/>
</dbReference>
<sequence length="94" mass="10708">MARIELMPEALDDLDRIVNHLVQSKAVNIPKKIAEIQQAISVLQTSPRIGHAISNDKRELLIGQRRHGYVAVYSYLADIDCVFVLTIQSQRQQR</sequence>
<dbReference type="AlphaFoldDB" id="A0A1M7IYC9"/>
<evidence type="ECO:0000256" key="1">
    <source>
        <dbReference type="ARBA" id="ARBA00022649"/>
    </source>
</evidence>
<dbReference type="InterPro" id="IPR035093">
    <property type="entry name" value="RelE/ParE_toxin_dom_sf"/>
</dbReference>
<dbReference type="Gene3D" id="3.30.2310.20">
    <property type="entry name" value="RelE-like"/>
    <property type="match status" value="1"/>
</dbReference>
<keyword evidence="1" id="KW-1277">Toxin-antitoxin system</keyword>